<evidence type="ECO:0000313" key="3">
    <source>
        <dbReference type="Proteomes" id="UP000316096"/>
    </source>
</evidence>
<dbReference type="AlphaFoldDB" id="A0A543BZR5"/>
<keyword evidence="3" id="KW-1185">Reference proteome</keyword>
<reference evidence="2 3" key="1">
    <citation type="submission" date="2019-06" db="EMBL/GenBank/DDBJ databases">
        <title>Sequencing the genomes of 1000 actinobacteria strains.</title>
        <authorList>
            <person name="Klenk H.-P."/>
        </authorList>
    </citation>
    <scope>NUCLEOTIDE SEQUENCE [LARGE SCALE GENOMIC DNA]</scope>
    <source>
        <strain evidence="2 3">DSM 102200</strain>
    </source>
</reference>
<dbReference type="RefSeq" id="WP_141962379.1">
    <property type="nucleotide sequence ID" value="NZ_VFOZ01000002.1"/>
</dbReference>
<dbReference type="Proteomes" id="UP000316096">
    <property type="component" value="Unassembled WGS sequence"/>
</dbReference>
<accession>A0A543BZR5</accession>
<dbReference type="EMBL" id="VFOZ01000002">
    <property type="protein sequence ID" value="TQL90332.1"/>
    <property type="molecule type" value="Genomic_DNA"/>
</dbReference>
<sequence>MSDPEDPAVQGADKAFEGPDETEDGEGFVGPSAAGTTDEGAPPDDAGESKRRSAEDIADSGDEEGRTTEGTQGASGRPYGKTEPEGSSGVDPQGSVTEGPYLPPA</sequence>
<comment type="caution">
    <text evidence="2">The sequence shown here is derived from an EMBL/GenBank/DDBJ whole genome shotgun (WGS) entry which is preliminary data.</text>
</comment>
<feature type="region of interest" description="Disordered" evidence="1">
    <location>
        <begin position="1"/>
        <end position="105"/>
    </location>
</feature>
<evidence type="ECO:0000313" key="2">
    <source>
        <dbReference type="EMBL" id="TQL90332.1"/>
    </source>
</evidence>
<gene>
    <name evidence="2" type="ORF">FB559_7635</name>
</gene>
<name>A0A543BZR5_9ACTN</name>
<organism evidence="2 3">
    <name type="scientific">Actinoallomurus bryophytorum</name>
    <dbReference type="NCBI Taxonomy" id="1490222"/>
    <lineage>
        <taxon>Bacteria</taxon>
        <taxon>Bacillati</taxon>
        <taxon>Actinomycetota</taxon>
        <taxon>Actinomycetes</taxon>
        <taxon>Streptosporangiales</taxon>
        <taxon>Thermomonosporaceae</taxon>
        <taxon>Actinoallomurus</taxon>
    </lineage>
</organism>
<evidence type="ECO:0000256" key="1">
    <source>
        <dbReference type="SAM" id="MobiDB-lite"/>
    </source>
</evidence>
<proteinExistence type="predicted"/>
<protein>
    <submittedName>
        <fullName evidence="2">Uncharacterized protein</fullName>
    </submittedName>
</protein>